<gene>
    <name evidence="2" type="ORF">INT45_008468</name>
</gene>
<dbReference type="AlphaFoldDB" id="A0A8H7SD69"/>
<proteinExistence type="predicted"/>
<evidence type="ECO:0000313" key="3">
    <source>
        <dbReference type="Proteomes" id="UP000646827"/>
    </source>
</evidence>
<evidence type="ECO:0000313" key="2">
    <source>
        <dbReference type="EMBL" id="KAG2227224.1"/>
    </source>
</evidence>
<evidence type="ECO:0000256" key="1">
    <source>
        <dbReference type="SAM" id="MobiDB-lite"/>
    </source>
</evidence>
<feature type="compositionally biased region" description="Polar residues" evidence="1">
    <location>
        <begin position="57"/>
        <end position="74"/>
    </location>
</feature>
<protein>
    <submittedName>
        <fullName evidence="2">Uncharacterized protein</fullName>
    </submittedName>
</protein>
<accession>A0A8H7SD69</accession>
<keyword evidence="3" id="KW-1185">Reference proteome</keyword>
<feature type="region of interest" description="Disordered" evidence="1">
    <location>
        <begin position="57"/>
        <end position="76"/>
    </location>
</feature>
<comment type="caution">
    <text evidence="2">The sequence shown here is derived from an EMBL/GenBank/DDBJ whole genome shotgun (WGS) entry which is preliminary data.</text>
</comment>
<reference evidence="2 3" key="1">
    <citation type="submission" date="2020-12" db="EMBL/GenBank/DDBJ databases">
        <title>Metabolic potential, ecology and presence of endohyphal bacteria is reflected in genomic diversity of Mucoromycotina.</title>
        <authorList>
            <person name="Muszewska A."/>
            <person name="Okrasinska A."/>
            <person name="Steczkiewicz K."/>
            <person name="Drgas O."/>
            <person name="Orlowska M."/>
            <person name="Perlinska-Lenart U."/>
            <person name="Aleksandrzak-Piekarczyk T."/>
            <person name="Szatraj K."/>
            <person name="Zielenkiewicz U."/>
            <person name="Pilsyk S."/>
            <person name="Malc E."/>
            <person name="Mieczkowski P."/>
            <person name="Kruszewska J.S."/>
            <person name="Biernat P."/>
            <person name="Pawlowska J."/>
        </authorList>
    </citation>
    <scope>NUCLEOTIDE SEQUENCE [LARGE SCALE GENOMIC DNA]</scope>
    <source>
        <strain evidence="2 3">CBS 142.35</strain>
    </source>
</reference>
<organism evidence="2 3">
    <name type="scientific">Circinella minor</name>
    <dbReference type="NCBI Taxonomy" id="1195481"/>
    <lineage>
        <taxon>Eukaryota</taxon>
        <taxon>Fungi</taxon>
        <taxon>Fungi incertae sedis</taxon>
        <taxon>Mucoromycota</taxon>
        <taxon>Mucoromycotina</taxon>
        <taxon>Mucoromycetes</taxon>
        <taxon>Mucorales</taxon>
        <taxon>Lichtheimiaceae</taxon>
        <taxon>Circinella</taxon>
    </lineage>
</organism>
<dbReference type="EMBL" id="JAEPRB010000009">
    <property type="protein sequence ID" value="KAG2227224.1"/>
    <property type="molecule type" value="Genomic_DNA"/>
</dbReference>
<name>A0A8H7SD69_9FUNG</name>
<dbReference type="Proteomes" id="UP000646827">
    <property type="component" value="Unassembled WGS sequence"/>
</dbReference>
<sequence>MGKKTRSIIKRINEPGMRVVSATGRSKEFKTPKIKRSRKSVMQRSIIAANKEARLLSSSSAPVSTEQANSSARVTNEDDFNFGYDDDYDDDYAADQYEGDNNNHNYIMENTFHPPHPTNTPSRLVSLSTWAEREDIEWANLFPQLWKAYLRGLSLHPIDTTKLDLVQTRRCNCEVMDTNKVTCVFKRG</sequence>